<dbReference type="InterPro" id="IPR036005">
    <property type="entry name" value="Creatinase/aminopeptidase-like"/>
</dbReference>
<evidence type="ECO:0000256" key="1">
    <source>
        <dbReference type="ARBA" id="ARBA00008766"/>
    </source>
</evidence>
<dbReference type="FunFam" id="3.90.230.10:FF:000014">
    <property type="entry name" value="Aminopeptidase P family protein"/>
    <property type="match status" value="1"/>
</dbReference>
<dbReference type="AlphaFoldDB" id="A0A1M5SG48"/>
<name>A0A1M5SG48_9CLOT</name>
<accession>A0A1M5SG48</accession>
<keyword evidence="2" id="KW-0378">Hydrolase</keyword>
<dbReference type="STRING" id="1121316.SAMN02745207_00916"/>
<keyword evidence="5" id="KW-0645">Protease</keyword>
<dbReference type="Proteomes" id="UP000184447">
    <property type="component" value="Unassembled WGS sequence"/>
</dbReference>
<evidence type="ECO:0000313" key="5">
    <source>
        <dbReference type="EMBL" id="SHH37400.1"/>
    </source>
</evidence>
<dbReference type="RefSeq" id="WP_073337246.1">
    <property type="nucleotide sequence ID" value="NZ_FQXM01000004.1"/>
</dbReference>
<dbReference type="InterPro" id="IPR050659">
    <property type="entry name" value="Peptidase_M24B"/>
</dbReference>
<feature type="domain" description="Creatinase N-terminal" evidence="4">
    <location>
        <begin position="5"/>
        <end position="129"/>
    </location>
</feature>
<dbReference type="Gene3D" id="3.40.350.10">
    <property type="entry name" value="Creatinase/prolidase N-terminal domain"/>
    <property type="match status" value="1"/>
</dbReference>
<dbReference type="CDD" id="cd01092">
    <property type="entry name" value="APP-like"/>
    <property type="match status" value="1"/>
</dbReference>
<reference evidence="5 6" key="1">
    <citation type="submission" date="2016-11" db="EMBL/GenBank/DDBJ databases">
        <authorList>
            <person name="Jaros S."/>
            <person name="Januszkiewicz K."/>
            <person name="Wedrychowicz H."/>
        </authorList>
    </citation>
    <scope>NUCLEOTIDE SEQUENCE [LARGE SCALE GENOMIC DNA]</scope>
    <source>
        <strain evidence="5 6">DSM 8605</strain>
    </source>
</reference>
<dbReference type="PANTHER" id="PTHR46112">
    <property type="entry name" value="AMINOPEPTIDASE"/>
    <property type="match status" value="1"/>
</dbReference>
<evidence type="ECO:0000313" key="6">
    <source>
        <dbReference type="Proteomes" id="UP000184447"/>
    </source>
</evidence>
<proteinExistence type="inferred from homology"/>
<dbReference type="InterPro" id="IPR029149">
    <property type="entry name" value="Creatin/AminoP/Spt16_N"/>
</dbReference>
<dbReference type="InterPro" id="IPR000587">
    <property type="entry name" value="Creatinase_N"/>
</dbReference>
<dbReference type="InterPro" id="IPR000994">
    <property type="entry name" value="Pept_M24"/>
</dbReference>
<dbReference type="SUPFAM" id="SSF53092">
    <property type="entry name" value="Creatinase/prolidase N-terminal domain"/>
    <property type="match status" value="1"/>
</dbReference>
<comment type="similarity">
    <text evidence="1">Belongs to the peptidase M24B family.</text>
</comment>
<gene>
    <name evidence="5" type="ORF">SAMN02745207_00916</name>
</gene>
<dbReference type="OrthoDB" id="9806388at2"/>
<dbReference type="SUPFAM" id="SSF55920">
    <property type="entry name" value="Creatinase/aminopeptidase"/>
    <property type="match status" value="1"/>
</dbReference>
<sequence>MVQNRLNTLREKMEKKAVDGVLLWGDMNRNYITGFTGDESCAIITKDKSIFITDSRFTEQAKLEVKDFEILDHKGDFVGFIANLIKEVNLNKLYFEEDILSYSQYVKFKDALECEFLPLEGLVEEMRIIKDEDEIANITKAADIADKAFDHMLQFIQAGMKETDIALELEFFMKKQGASDLSFTSIVASGVRSSLPHGAASEKTIKESEFLTLDFGCVYNGYCSDMTRTIVIGEPTEEMINIYNTVKEAQELALVEIAPGIKCSEVDKIAREYITNKGYGKYFGHGLGHGVGREVHEAPRLSPKSEAILETGMVVTDEPGIYVPNLGGVRIEDLVLVTKDGYKVLSKSPKELICI</sequence>
<dbReference type="Gene3D" id="3.90.230.10">
    <property type="entry name" value="Creatinase/methionine aminopeptidase superfamily"/>
    <property type="match status" value="1"/>
</dbReference>
<evidence type="ECO:0000256" key="2">
    <source>
        <dbReference type="ARBA" id="ARBA00022801"/>
    </source>
</evidence>
<evidence type="ECO:0000259" key="3">
    <source>
        <dbReference type="Pfam" id="PF00557"/>
    </source>
</evidence>
<dbReference type="Pfam" id="PF00557">
    <property type="entry name" value="Peptidase_M24"/>
    <property type="match status" value="1"/>
</dbReference>
<organism evidence="5 6">
    <name type="scientific">Clostridium grantii DSM 8605</name>
    <dbReference type="NCBI Taxonomy" id="1121316"/>
    <lineage>
        <taxon>Bacteria</taxon>
        <taxon>Bacillati</taxon>
        <taxon>Bacillota</taxon>
        <taxon>Clostridia</taxon>
        <taxon>Eubacteriales</taxon>
        <taxon>Clostridiaceae</taxon>
        <taxon>Clostridium</taxon>
    </lineage>
</organism>
<dbReference type="EMBL" id="FQXM01000004">
    <property type="protein sequence ID" value="SHH37400.1"/>
    <property type="molecule type" value="Genomic_DNA"/>
</dbReference>
<keyword evidence="6" id="KW-1185">Reference proteome</keyword>
<protein>
    <submittedName>
        <fullName evidence="5">Xaa-Pro aminopeptidase</fullName>
    </submittedName>
</protein>
<feature type="domain" description="Peptidase M24" evidence="3">
    <location>
        <begin position="137"/>
        <end position="339"/>
    </location>
</feature>
<keyword evidence="5" id="KW-0031">Aminopeptidase</keyword>
<evidence type="ECO:0000259" key="4">
    <source>
        <dbReference type="Pfam" id="PF01321"/>
    </source>
</evidence>
<dbReference type="GO" id="GO:0004177">
    <property type="term" value="F:aminopeptidase activity"/>
    <property type="evidence" value="ECO:0007669"/>
    <property type="project" value="UniProtKB-KW"/>
</dbReference>
<dbReference type="PANTHER" id="PTHR46112:SF3">
    <property type="entry name" value="AMINOPEPTIDASE YPDF"/>
    <property type="match status" value="1"/>
</dbReference>
<dbReference type="Pfam" id="PF01321">
    <property type="entry name" value="Creatinase_N"/>
    <property type="match status" value="1"/>
</dbReference>